<gene>
    <name evidence="2" type="ORF">B296_00018650</name>
</gene>
<evidence type="ECO:0000313" key="2">
    <source>
        <dbReference type="EMBL" id="RRT78380.1"/>
    </source>
</evidence>
<proteinExistence type="predicted"/>
<protein>
    <submittedName>
        <fullName evidence="2">Uncharacterized protein</fullName>
    </submittedName>
</protein>
<evidence type="ECO:0000256" key="1">
    <source>
        <dbReference type="SAM" id="MobiDB-lite"/>
    </source>
</evidence>
<sequence length="103" mass="11257">MLQEHPALNVSGKTIQPLSKPPEQEDSPLFPSSEKGTHQHTLRGVIGAYSKGDPWPHSSPMTISLDLLPSIFPYPSGTRKGDKRPLLAPRSAAYPIRTPYPST</sequence>
<feature type="region of interest" description="Disordered" evidence="1">
    <location>
        <begin position="76"/>
        <end position="103"/>
    </location>
</feature>
<dbReference type="Proteomes" id="UP000287651">
    <property type="component" value="Unassembled WGS sequence"/>
</dbReference>
<name>A0A427AQ84_ENSVE</name>
<accession>A0A427AQ84</accession>
<dbReference type="EMBL" id="AMZH03001693">
    <property type="protein sequence ID" value="RRT78380.1"/>
    <property type="molecule type" value="Genomic_DNA"/>
</dbReference>
<reference evidence="2 3" key="1">
    <citation type="journal article" date="2014" name="Agronomy (Basel)">
        <title>A Draft Genome Sequence for Ensete ventricosum, the Drought-Tolerant Tree Against Hunger.</title>
        <authorList>
            <person name="Harrison J."/>
            <person name="Moore K.A."/>
            <person name="Paszkiewicz K."/>
            <person name="Jones T."/>
            <person name="Grant M."/>
            <person name="Ambacheew D."/>
            <person name="Muzemil S."/>
            <person name="Studholme D.J."/>
        </authorList>
    </citation>
    <scope>NUCLEOTIDE SEQUENCE [LARGE SCALE GENOMIC DNA]</scope>
</reference>
<evidence type="ECO:0000313" key="3">
    <source>
        <dbReference type="Proteomes" id="UP000287651"/>
    </source>
</evidence>
<organism evidence="2 3">
    <name type="scientific">Ensete ventricosum</name>
    <name type="common">Abyssinian banana</name>
    <name type="synonym">Musa ensete</name>
    <dbReference type="NCBI Taxonomy" id="4639"/>
    <lineage>
        <taxon>Eukaryota</taxon>
        <taxon>Viridiplantae</taxon>
        <taxon>Streptophyta</taxon>
        <taxon>Embryophyta</taxon>
        <taxon>Tracheophyta</taxon>
        <taxon>Spermatophyta</taxon>
        <taxon>Magnoliopsida</taxon>
        <taxon>Liliopsida</taxon>
        <taxon>Zingiberales</taxon>
        <taxon>Musaceae</taxon>
        <taxon>Ensete</taxon>
    </lineage>
</organism>
<feature type="region of interest" description="Disordered" evidence="1">
    <location>
        <begin position="1"/>
        <end position="39"/>
    </location>
</feature>
<comment type="caution">
    <text evidence="2">The sequence shown here is derived from an EMBL/GenBank/DDBJ whole genome shotgun (WGS) entry which is preliminary data.</text>
</comment>
<dbReference type="AlphaFoldDB" id="A0A427AQ84"/>